<reference evidence="1 2" key="1">
    <citation type="submission" date="2019-12" db="EMBL/GenBank/DDBJ databases">
        <authorList>
            <person name="Alioto T."/>
            <person name="Alioto T."/>
            <person name="Gomez Garrido J."/>
        </authorList>
    </citation>
    <scope>NUCLEOTIDE SEQUENCE [LARGE SCALE GENOMIC DNA]</scope>
</reference>
<organism evidence="1 2">
    <name type="scientific">Olea europaea subsp. europaea</name>
    <dbReference type="NCBI Taxonomy" id="158383"/>
    <lineage>
        <taxon>Eukaryota</taxon>
        <taxon>Viridiplantae</taxon>
        <taxon>Streptophyta</taxon>
        <taxon>Embryophyta</taxon>
        <taxon>Tracheophyta</taxon>
        <taxon>Spermatophyta</taxon>
        <taxon>Magnoliopsida</taxon>
        <taxon>eudicotyledons</taxon>
        <taxon>Gunneridae</taxon>
        <taxon>Pentapetalae</taxon>
        <taxon>asterids</taxon>
        <taxon>lamiids</taxon>
        <taxon>Lamiales</taxon>
        <taxon>Oleaceae</taxon>
        <taxon>Oleeae</taxon>
        <taxon>Olea</taxon>
    </lineage>
</organism>
<name>A0A8S0VMU7_OLEEU</name>
<sequence length="66" mass="7519">MKRKIQCSTRLPQQSNYGIWKQIDTGKRECNVGDAGCAIDRELNQILTEMDRMNAKKCVFIIGATK</sequence>
<keyword evidence="2" id="KW-1185">Reference proteome</keyword>
<dbReference type="GO" id="GO:0051301">
    <property type="term" value="P:cell division"/>
    <property type="evidence" value="ECO:0007669"/>
    <property type="project" value="UniProtKB-KW"/>
</dbReference>
<accession>A0A8S0VMU7</accession>
<evidence type="ECO:0000313" key="2">
    <source>
        <dbReference type="Proteomes" id="UP000594638"/>
    </source>
</evidence>
<keyword evidence="1" id="KW-0132">Cell division</keyword>
<dbReference type="OrthoDB" id="1935652at2759"/>
<protein>
    <submittedName>
        <fullName evidence="1">Cell division cycle 48 homolog</fullName>
    </submittedName>
</protein>
<gene>
    <name evidence="1" type="ORF">OLEA9_A012765</name>
</gene>
<keyword evidence="1" id="KW-0131">Cell cycle</keyword>
<dbReference type="Proteomes" id="UP000594638">
    <property type="component" value="Unassembled WGS sequence"/>
</dbReference>
<dbReference type="EMBL" id="CACTIH010009475">
    <property type="protein sequence ID" value="CAA3031735.1"/>
    <property type="molecule type" value="Genomic_DNA"/>
</dbReference>
<dbReference type="AlphaFoldDB" id="A0A8S0VMU7"/>
<evidence type="ECO:0000313" key="1">
    <source>
        <dbReference type="EMBL" id="CAA3031735.1"/>
    </source>
</evidence>
<proteinExistence type="predicted"/>
<dbReference type="Gramene" id="OE9A012765T1">
    <property type="protein sequence ID" value="OE9A012765C1"/>
    <property type="gene ID" value="OE9A012765"/>
</dbReference>
<comment type="caution">
    <text evidence="1">The sequence shown here is derived from an EMBL/GenBank/DDBJ whole genome shotgun (WGS) entry which is preliminary data.</text>
</comment>